<evidence type="ECO:0000256" key="1">
    <source>
        <dbReference type="SAM" id="MobiDB-lite"/>
    </source>
</evidence>
<proteinExistence type="predicted"/>
<name>A0A915IVN1_ROMCU</name>
<dbReference type="AntiFam" id="ANF00013">
    <property type="entry name" value="tRNA translation"/>
</dbReference>
<dbReference type="Proteomes" id="UP000887565">
    <property type="component" value="Unplaced"/>
</dbReference>
<organism evidence="2 3">
    <name type="scientific">Romanomermis culicivorax</name>
    <name type="common">Nematode worm</name>
    <dbReference type="NCBI Taxonomy" id="13658"/>
    <lineage>
        <taxon>Eukaryota</taxon>
        <taxon>Metazoa</taxon>
        <taxon>Ecdysozoa</taxon>
        <taxon>Nematoda</taxon>
        <taxon>Enoplea</taxon>
        <taxon>Dorylaimia</taxon>
        <taxon>Mermithida</taxon>
        <taxon>Mermithoidea</taxon>
        <taxon>Mermithidae</taxon>
        <taxon>Romanomermis</taxon>
    </lineage>
</organism>
<dbReference type="WBParaSite" id="nRc.2.0.1.t17861-RA">
    <property type="protein sequence ID" value="nRc.2.0.1.t17861-RA"/>
    <property type="gene ID" value="nRc.2.0.1.g17861"/>
</dbReference>
<sequence>MSFLSSVVVVRSAVHYAACPALTTTTTTTIYYPRGLVSAVGSASALYSEGRGFEPLTERYFSDASATWIWAYDIDQIPDDKQSIRHNKHQKPNRHEPNEQSFYNFT</sequence>
<feature type="region of interest" description="Disordered" evidence="1">
    <location>
        <begin position="81"/>
        <end position="106"/>
    </location>
</feature>
<evidence type="ECO:0000313" key="3">
    <source>
        <dbReference type="WBParaSite" id="nRc.2.0.1.t17861-RA"/>
    </source>
</evidence>
<reference evidence="3" key="1">
    <citation type="submission" date="2022-11" db="UniProtKB">
        <authorList>
            <consortium name="WormBaseParasite"/>
        </authorList>
    </citation>
    <scope>IDENTIFICATION</scope>
</reference>
<keyword evidence="2" id="KW-1185">Reference proteome</keyword>
<protein>
    <submittedName>
        <fullName evidence="3">Uncharacterized protein</fullName>
    </submittedName>
</protein>
<dbReference type="AlphaFoldDB" id="A0A915IVN1"/>
<evidence type="ECO:0000313" key="2">
    <source>
        <dbReference type="Proteomes" id="UP000887565"/>
    </source>
</evidence>
<accession>A0A915IVN1</accession>